<dbReference type="Proteomes" id="UP000887580">
    <property type="component" value="Unplaced"/>
</dbReference>
<proteinExistence type="predicted"/>
<protein>
    <submittedName>
        <fullName evidence="2">BTB domain-containing protein</fullName>
    </submittedName>
</protein>
<organism evidence="1 2">
    <name type="scientific">Panagrolaimus sp. PS1159</name>
    <dbReference type="NCBI Taxonomy" id="55785"/>
    <lineage>
        <taxon>Eukaryota</taxon>
        <taxon>Metazoa</taxon>
        <taxon>Ecdysozoa</taxon>
        <taxon>Nematoda</taxon>
        <taxon>Chromadorea</taxon>
        <taxon>Rhabditida</taxon>
        <taxon>Tylenchina</taxon>
        <taxon>Panagrolaimomorpha</taxon>
        <taxon>Panagrolaimoidea</taxon>
        <taxon>Panagrolaimidae</taxon>
        <taxon>Panagrolaimus</taxon>
    </lineage>
</organism>
<accession>A0AC35GL54</accession>
<reference evidence="2" key="1">
    <citation type="submission" date="2022-11" db="UniProtKB">
        <authorList>
            <consortium name="WormBaseParasite"/>
        </authorList>
    </citation>
    <scope>IDENTIFICATION</scope>
</reference>
<evidence type="ECO:0000313" key="1">
    <source>
        <dbReference type="Proteomes" id="UP000887580"/>
    </source>
</evidence>
<name>A0AC35GL54_9BILA</name>
<evidence type="ECO:0000313" key="2">
    <source>
        <dbReference type="WBParaSite" id="PS1159_v2.g6168.t1"/>
    </source>
</evidence>
<dbReference type="WBParaSite" id="PS1159_v2.g6168.t1">
    <property type="protein sequence ID" value="PS1159_v2.g6168.t1"/>
    <property type="gene ID" value="PS1159_v2.g6168"/>
</dbReference>
<sequence>MEEEQQQKVLDNIDSPRFHYTAQKLAERVAEVEKTGTLTSKKSRFSPYFNIPLNREGSPKSCQKQPDFDKLGNLPPGRTLALQQVYTNIAASKDEALQEEIQQWHDRCFTQAEKIQHLFESQENSDVTFLVGEEREEITAHRFILIMASPVFEAMFRSNWTEALTQNSIEIPDIEPLAFRRLLRFAYTDSAILDNETVMPILYAARKYQIKVLEYLCIEYLGDNLTPGNTFFLLDQARNFDIPVLIEMCLEQIDHYTTDYFTSDGFLEVSYESLCCILKRDTLRIRELALFQSVLRWLNAECERRGIDASSTNKREILGHALYSIRFPLISIEDFADVVATSQLLEDKDCVNLFRYFATKKNKPEIPFSFQRRDGEEIVINRFQRIESRWGYNNTPDRVKFQVDAPICLKGFGLFGSMSKAINYSVTMEVSNSNSGAIIAKAKRELQTDGTSETFRVFFDDPVDILPNTLYIASVTMVGPDSYYGSKGLRRIVKSTGKRQVTFQFAYAPGNNNGTSVDDGQIPEFIFCSREFVGL</sequence>